<dbReference type="RefSeq" id="NP_507745.1">
    <property type="nucleotide sequence ID" value="NM_075344.1"/>
</dbReference>
<dbReference type="InParanoid" id="Q9XV71"/>
<dbReference type="PaxDb" id="6239-F21D9.4a"/>
<evidence type="ECO:0000313" key="3">
    <source>
        <dbReference type="Proteomes" id="UP000001940"/>
    </source>
</evidence>
<evidence type="ECO:0000259" key="1">
    <source>
        <dbReference type="Pfam" id="PF06852"/>
    </source>
</evidence>
<dbReference type="STRING" id="6239.F21D9.4a.1"/>
<sequence>MELVINPPQEVFDQLIHLAGATNGWAHQPYDYRFYSQAYDGYWFVAMVDTEKEPQEKFVAGGCLARWDTVNDAPLYSIGLYYCREEYRGKGHGIPVFQKMMDIVSDGNCVLTAAADMSPKYAKTFGFTEMLAYWQMEANIEPKKMKIPENLVTEYTTKDWREVNAEQLEAYDLTICPRARRKIIRPWFEQDQSYTRVAFERNQNIVGYCTIRVINLNRLCTAPFYAENVHVAEQLLAGIRGMGIIPNFQNFEKIIFWYPEVNKDVERLLQKFAPDGGFSVHVDFRTQFTKTIIEARDEVVYAVSCSVHQFV</sequence>
<evidence type="ECO:0000313" key="2">
    <source>
        <dbReference type="EMBL" id="CAB04163.1"/>
    </source>
</evidence>
<dbReference type="Bgee" id="WBGene00009018">
    <property type="expression patterns" value="Expressed in embryo and 4 other cell types or tissues"/>
</dbReference>
<dbReference type="SUPFAM" id="SSF55729">
    <property type="entry name" value="Acyl-CoA N-acyltransferases (Nat)"/>
    <property type="match status" value="1"/>
</dbReference>
<dbReference type="AlphaFoldDB" id="Q9XV71"/>
<name>Q9XV71_CAEEL</name>
<dbReference type="InterPro" id="IPR016181">
    <property type="entry name" value="Acyl_CoA_acyltransferase"/>
</dbReference>
<accession>Q9XV71</accession>
<dbReference type="UCSC" id="F21D9.4">
    <property type="organism name" value="c. elegans"/>
</dbReference>
<dbReference type="PANTHER" id="PTHR47408:SF3">
    <property type="entry name" value="N-ACETYLTRANSFERASE DOMAIN-CONTAINING PROTEIN-RELATED"/>
    <property type="match status" value="1"/>
</dbReference>
<dbReference type="AGR" id="WB:WBGene00009018"/>
<evidence type="ECO:0000313" key="4">
    <source>
        <dbReference type="WormBase" id="F21D9.4a"/>
    </source>
</evidence>
<dbReference type="Proteomes" id="UP000001940">
    <property type="component" value="Chromosome V"/>
</dbReference>
<dbReference type="GeneID" id="184774"/>
<feature type="domain" description="DUF1248" evidence="1">
    <location>
        <begin position="2"/>
        <end position="175"/>
    </location>
</feature>
<gene>
    <name evidence="2" type="ORF">CELE_F21D9.4</name>
    <name evidence="2 4" type="ORF">F21D9.4</name>
</gene>
<dbReference type="Pfam" id="PF06852">
    <property type="entry name" value="DUF1248"/>
    <property type="match status" value="1"/>
</dbReference>
<dbReference type="Gene3D" id="3.40.630.90">
    <property type="match status" value="1"/>
</dbReference>
<protein>
    <submittedName>
        <fullName evidence="2">YitH/HolE acetyltransferase (GNAT) domain-containing protein</fullName>
    </submittedName>
</protein>
<dbReference type="PIR" id="T21206">
    <property type="entry name" value="T21206"/>
</dbReference>
<dbReference type="FunCoup" id="Q9XV71">
    <property type="interactions" value="6"/>
</dbReference>
<dbReference type="HOGENOM" id="CLU_078337_0_0_1"/>
<dbReference type="SMR" id="Q9XV71"/>
<dbReference type="PhylomeDB" id="Q9XV71"/>
<dbReference type="eggNOG" id="ENOG502TFFT">
    <property type="taxonomic scope" value="Eukaryota"/>
</dbReference>
<dbReference type="WormBase" id="F21D9.4a">
    <property type="protein sequence ID" value="CE18630"/>
    <property type="gene ID" value="WBGene00009018"/>
</dbReference>
<keyword evidence="3" id="KW-1185">Reference proteome</keyword>
<dbReference type="OrthoDB" id="6418983at2759"/>
<organism evidence="2 3">
    <name type="scientific">Caenorhabditis elegans</name>
    <dbReference type="NCBI Taxonomy" id="6239"/>
    <lineage>
        <taxon>Eukaryota</taxon>
        <taxon>Metazoa</taxon>
        <taxon>Ecdysozoa</taxon>
        <taxon>Nematoda</taxon>
        <taxon>Chromadorea</taxon>
        <taxon>Rhabditida</taxon>
        <taxon>Rhabditina</taxon>
        <taxon>Rhabditomorpha</taxon>
        <taxon>Rhabditoidea</taxon>
        <taxon>Rhabditidae</taxon>
        <taxon>Peloderinae</taxon>
        <taxon>Caenorhabditis</taxon>
    </lineage>
</organism>
<proteinExistence type="predicted"/>
<dbReference type="CTD" id="184774"/>
<dbReference type="ExpressionAtlas" id="Q9XV71">
    <property type="expression patterns" value="baseline and differential"/>
</dbReference>
<reference evidence="2 3" key="1">
    <citation type="journal article" date="1998" name="Science">
        <title>Genome sequence of the nematode C. elegans: a platform for investigating biology.</title>
        <authorList>
            <consortium name="The C. elegans sequencing consortium"/>
            <person name="Sulson J.E."/>
            <person name="Waterston R."/>
        </authorList>
    </citation>
    <scope>NUCLEOTIDE SEQUENCE [LARGE SCALE GENOMIC DNA]</scope>
    <source>
        <strain evidence="2 3">Bristol N2</strain>
    </source>
</reference>
<dbReference type="InterPro" id="IPR009658">
    <property type="entry name" value="DUF1248"/>
</dbReference>
<dbReference type="PANTHER" id="PTHR47408">
    <property type="entry name" value="PROTEIN CBG01304-RELATED"/>
    <property type="match status" value="1"/>
</dbReference>
<dbReference type="EMBL" id="BX284605">
    <property type="protein sequence ID" value="CAB04163.1"/>
    <property type="molecule type" value="Genomic_DNA"/>
</dbReference>